<dbReference type="InterPro" id="IPR051159">
    <property type="entry name" value="Hexapeptide_acetyltransf"/>
</dbReference>
<dbReference type="GO" id="GO:0016746">
    <property type="term" value="F:acyltransferase activity"/>
    <property type="evidence" value="ECO:0007669"/>
    <property type="project" value="UniProtKB-KW"/>
</dbReference>
<dbReference type="Gene3D" id="2.160.10.10">
    <property type="entry name" value="Hexapeptide repeat proteins"/>
    <property type="match status" value="1"/>
</dbReference>
<evidence type="ECO:0000256" key="2">
    <source>
        <dbReference type="ARBA" id="ARBA00022737"/>
    </source>
</evidence>
<comment type="caution">
    <text evidence="3">The sequence shown here is derived from an EMBL/GenBank/DDBJ whole genome shotgun (WGS) entry which is preliminary data.</text>
</comment>
<dbReference type="Pfam" id="PF00132">
    <property type="entry name" value="Hexapep"/>
    <property type="match status" value="1"/>
</dbReference>
<accession>A0A6N7RRT2</accession>
<organism evidence="3 4">
    <name type="scientific">Eggerthella guodeyinii</name>
    <dbReference type="NCBI Taxonomy" id="2690837"/>
    <lineage>
        <taxon>Bacteria</taxon>
        <taxon>Bacillati</taxon>
        <taxon>Actinomycetota</taxon>
        <taxon>Coriobacteriia</taxon>
        <taxon>Eggerthellales</taxon>
        <taxon>Eggerthellaceae</taxon>
        <taxon>Eggerthella</taxon>
    </lineage>
</organism>
<proteinExistence type="predicted"/>
<dbReference type="InterPro" id="IPR001451">
    <property type="entry name" value="Hexapep"/>
</dbReference>
<dbReference type="PROSITE" id="PS00101">
    <property type="entry name" value="HEXAPEP_TRANSFERASES"/>
    <property type="match status" value="1"/>
</dbReference>
<keyword evidence="1 3" id="KW-0808">Transferase</keyword>
<evidence type="ECO:0000256" key="1">
    <source>
        <dbReference type="ARBA" id="ARBA00022679"/>
    </source>
</evidence>
<dbReference type="AlphaFoldDB" id="A0A6N7RRT2"/>
<dbReference type="CDD" id="cd04647">
    <property type="entry name" value="LbH_MAT_like"/>
    <property type="match status" value="1"/>
</dbReference>
<dbReference type="InterPro" id="IPR018357">
    <property type="entry name" value="Hexapep_transf_CS"/>
</dbReference>
<dbReference type="EMBL" id="VTFY01000019">
    <property type="protein sequence ID" value="MRX84019.1"/>
    <property type="molecule type" value="Genomic_DNA"/>
</dbReference>
<dbReference type="SUPFAM" id="SSF51161">
    <property type="entry name" value="Trimeric LpxA-like enzymes"/>
    <property type="match status" value="1"/>
</dbReference>
<evidence type="ECO:0000313" key="3">
    <source>
        <dbReference type="EMBL" id="MRX84019.1"/>
    </source>
</evidence>
<keyword evidence="4" id="KW-1185">Reference proteome</keyword>
<dbReference type="Pfam" id="PF14602">
    <property type="entry name" value="Hexapep_2"/>
    <property type="match status" value="1"/>
</dbReference>
<keyword evidence="2" id="KW-0677">Repeat</keyword>
<sequence length="138" mass="14425">MDARSILRVRGTFTVFYDSDIIVFKGGVLSVGDKSFINSNCKIRCHSSISIGDGCAISHDVTIMDSDAHFLNGSKNTCPVSIGDHVWIGTRVTILSGVTVGSGAVIAAGALVNSDVPSGCLVGGVPAKVLKENITWEK</sequence>
<reference evidence="4" key="1">
    <citation type="submission" date="2019-08" db="EMBL/GenBank/DDBJ databases">
        <title>Arthrobacter sp. nov., isolated from plateau pika and Tibetan wild ass.</title>
        <authorList>
            <person name="Ge Y."/>
        </authorList>
    </citation>
    <scope>NUCLEOTIDE SEQUENCE [LARGE SCALE GENOMIC DNA]</scope>
    <source>
        <strain evidence="4">HF-4214</strain>
    </source>
</reference>
<evidence type="ECO:0000313" key="4">
    <source>
        <dbReference type="Proteomes" id="UP000438093"/>
    </source>
</evidence>
<name>A0A6N7RRT2_9ACTN</name>
<gene>
    <name evidence="3" type="ORF">GJG86_16185</name>
</gene>
<protein>
    <submittedName>
        <fullName evidence="3">Acyltransferase</fullName>
    </submittedName>
</protein>
<dbReference type="Proteomes" id="UP000438093">
    <property type="component" value="Unassembled WGS sequence"/>
</dbReference>
<keyword evidence="3" id="KW-0012">Acyltransferase</keyword>
<dbReference type="InterPro" id="IPR011004">
    <property type="entry name" value="Trimer_LpxA-like_sf"/>
</dbReference>
<dbReference type="PANTHER" id="PTHR23416:SF78">
    <property type="entry name" value="LIPOPOLYSACCHARIDE BIOSYNTHESIS O-ACETYL TRANSFERASE WBBJ-RELATED"/>
    <property type="match status" value="1"/>
</dbReference>
<dbReference type="PANTHER" id="PTHR23416">
    <property type="entry name" value="SIALIC ACID SYNTHASE-RELATED"/>
    <property type="match status" value="1"/>
</dbReference>